<reference evidence="5 6" key="1">
    <citation type="journal article" date="2015" name="Genome Biol. Evol.">
        <title>Comparative Genomics of a Bacterivorous Green Alga Reveals Evolutionary Causalities and Consequences of Phago-Mixotrophic Mode of Nutrition.</title>
        <authorList>
            <person name="Burns J.A."/>
            <person name="Paasch A."/>
            <person name="Narechania A."/>
            <person name="Kim E."/>
        </authorList>
    </citation>
    <scope>NUCLEOTIDE SEQUENCE [LARGE SCALE GENOMIC DNA]</scope>
    <source>
        <strain evidence="5 6">PLY_AMNH</strain>
    </source>
</reference>
<dbReference type="SUPFAM" id="SSF52058">
    <property type="entry name" value="L domain-like"/>
    <property type="match status" value="1"/>
</dbReference>
<accession>A0AAE0EU78</accession>
<dbReference type="PANTHER" id="PTHR45691">
    <property type="entry name" value="PROTEIN DIAPHANOUS"/>
    <property type="match status" value="1"/>
</dbReference>
<evidence type="ECO:0000256" key="3">
    <source>
        <dbReference type="SAM" id="MobiDB-lite"/>
    </source>
</evidence>
<feature type="transmembrane region" description="Helical" evidence="4">
    <location>
        <begin position="821"/>
        <end position="840"/>
    </location>
</feature>
<gene>
    <name evidence="5" type="ORF">CYMTET_49946</name>
</gene>
<protein>
    <submittedName>
        <fullName evidence="5">Uncharacterized protein</fullName>
    </submittedName>
</protein>
<dbReference type="EMBL" id="LGRX02033713">
    <property type="protein sequence ID" value="KAK3240202.1"/>
    <property type="molecule type" value="Genomic_DNA"/>
</dbReference>
<dbReference type="Proteomes" id="UP001190700">
    <property type="component" value="Unassembled WGS sequence"/>
</dbReference>
<feature type="transmembrane region" description="Helical" evidence="4">
    <location>
        <begin position="852"/>
        <end position="872"/>
    </location>
</feature>
<feature type="compositionally biased region" description="Pro residues" evidence="3">
    <location>
        <begin position="478"/>
        <end position="534"/>
    </location>
</feature>
<dbReference type="InterPro" id="IPR051412">
    <property type="entry name" value="Formin_Homology_Diaphanous_sf"/>
</dbReference>
<keyword evidence="4" id="KW-1133">Transmembrane helix</keyword>
<feature type="region of interest" description="Disordered" evidence="3">
    <location>
        <begin position="262"/>
        <end position="371"/>
    </location>
</feature>
<feature type="region of interest" description="Disordered" evidence="3">
    <location>
        <begin position="478"/>
        <end position="535"/>
    </location>
</feature>
<feature type="compositionally biased region" description="Basic residues" evidence="3">
    <location>
        <begin position="317"/>
        <end position="326"/>
    </location>
</feature>
<feature type="compositionally biased region" description="Basic residues" evidence="3">
    <location>
        <begin position="162"/>
        <end position="176"/>
    </location>
</feature>
<sequence length="1177" mass="125993">MGQSYFEEWDTYTARYPYMYIHNNKLTGMLPTELGKLTVQYLYLEHNSLSGTIPTQLGQMTHLQILHLSYNSLTGTVPQELSWLTTLQIVMVDWNPTMCGQWIPCCSYTLYYDGTSLGQSCPAPPPPLPPSPSLLHHHLIPAATTISASMPPPPPSPPPSPLHRHPHRLPLHRPHRPPATFSPSSGSAIKTCMVVVISAPIDTLDITASGPIQLVWVFQSSEICASDDTCTITLCGFEVGTYDVDGSITFTNENPESTIAGTVHATYAPPPPPSPPPPLPPPPHLPPPPSPPPPSPPPPLPTPVSSCTCSPLTSSPPHHHHLHLHHPPTPQPPPPQRPPPPPPPTIPPPPPPQPPSPPPPPGTVTVDSVTSSTSFSELDISAFSNASFSAEFQASFSSQMAAAAGVGTSDVEVTSIMSGSVSITSSVYFPSTATSTASAFSTTLSSDPTAVFTTFGSSYGTPSVASVQVATVIQVYSPPPPPPPSPPPPSPSPPYPPGYLQPPSPPPFPPPPSSPPLLPPPPPPPPLPSPPPPTVFIGSGEPVSIYYQGSPEATCVRPFEEETVADVQHIHVDAFGPLNLSWDFEGEDVCSDSGCYVDLCGFLPGTYNVSGTVTFTQTADSSPPTSVLQGTIIILDALPPVPPPPPFPPPPMPPCPSPPPPLAQDPESVVVDFTIVFHDLSYADYLADVASFRAEYVEALHNSVLGDDEVVRVLRFSPGSVLVATEVIYPPEVASSTNFDCDLGSTSSCGTFLATLTTQPSILFETSSLEYLDVSATDISTSHLNQSTSYTPPPPSSLPPSPEHPPPSPPGPPPHIPMEPIQWGTIVGIFSTGLFLWILGKFADRRRPGTNHLALFITFLALVDVISDILYIHTDLREGNDEIQGCYVTAVIFLVFSMLANAAVISTFLIHEMRTNRELYEWVEEKTSLAALIFFLSFTNVEVFTVVSCRALPFLNITISPQQEKRLQMLGLVTNILEDVPQAVILVFATSITGTWSGTATVSVVASSLAIIFGITKRMLFSILVFLQSGGAATGDAETTSIENSAETTSIADSAEEVEVQMPELMKEVINPLCSAIEDSQIECINPLVLLDDEDYFEIVETTGIEEELGGYEESSIEVLNEEATRYPLGNLDDKSVFKFVNEELSGEGGSIEVFNEVTTHSPDENDITLQKVHSLV</sequence>
<comment type="subcellular location">
    <subcellularLocation>
        <location evidence="1">Cytoplasm</location>
        <location evidence="1">Cytoskeleton</location>
        <location evidence="1">Cilium axoneme</location>
    </subcellularLocation>
</comment>
<feature type="region of interest" description="Disordered" evidence="3">
    <location>
        <begin position="146"/>
        <end position="184"/>
    </location>
</feature>
<dbReference type="Pfam" id="PF00560">
    <property type="entry name" value="LRR_1"/>
    <property type="match status" value="2"/>
</dbReference>
<organism evidence="5 6">
    <name type="scientific">Cymbomonas tetramitiformis</name>
    <dbReference type="NCBI Taxonomy" id="36881"/>
    <lineage>
        <taxon>Eukaryota</taxon>
        <taxon>Viridiplantae</taxon>
        <taxon>Chlorophyta</taxon>
        <taxon>Pyramimonadophyceae</taxon>
        <taxon>Pyramimonadales</taxon>
        <taxon>Pyramimonadaceae</taxon>
        <taxon>Cymbomonas</taxon>
    </lineage>
</organism>
<dbReference type="FunFam" id="3.80.10.10:FF:000383">
    <property type="entry name" value="Leucine-rich repeat receptor protein kinase EMS1"/>
    <property type="match status" value="1"/>
</dbReference>
<dbReference type="InterPro" id="IPR001611">
    <property type="entry name" value="Leu-rich_rpt"/>
</dbReference>
<evidence type="ECO:0000313" key="5">
    <source>
        <dbReference type="EMBL" id="KAK3240202.1"/>
    </source>
</evidence>
<feature type="region of interest" description="Disordered" evidence="3">
    <location>
        <begin position="783"/>
        <end position="817"/>
    </location>
</feature>
<comment type="caution">
    <text evidence="5">The sequence shown here is derived from an EMBL/GenBank/DDBJ whole genome shotgun (WGS) entry which is preliminary data.</text>
</comment>
<name>A0AAE0EU78_9CHLO</name>
<keyword evidence="4" id="KW-0812">Transmembrane</keyword>
<feature type="compositionally biased region" description="Pro residues" evidence="3">
    <location>
        <begin position="791"/>
        <end position="817"/>
    </location>
</feature>
<keyword evidence="4" id="KW-0472">Membrane</keyword>
<proteinExistence type="predicted"/>
<evidence type="ECO:0000313" key="6">
    <source>
        <dbReference type="Proteomes" id="UP001190700"/>
    </source>
</evidence>
<dbReference type="InterPro" id="IPR032675">
    <property type="entry name" value="LRR_dom_sf"/>
</dbReference>
<dbReference type="AlphaFoldDB" id="A0AAE0EU78"/>
<feature type="compositionally biased region" description="Pro residues" evidence="3">
    <location>
        <begin position="327"/>
        <end position="362"/>
    </location>
</feature>
<keyword evidence="6" id="KW-1185">Reference proteome</keyword>
<feature type="transmembrane region" description="Helical" evidence="4">
    <location>
        <begin position="996"/>
        <end position="1015"/>
    </location>
</feature>
<dbReference type="GO" id="GO:0005884">
    <property type="term" value="C:actin filament"/>
    <property type="evidence" value="ECO:0007669"/>
    <property type="project" value="TreeGrafter"/>
</dbReference>
<evidence type="ECO:0000256" key="2">
    <source>
        <dbReference type="ARBA" id="ARBA00022737"/>
    </source>
</evidence>
<evidence type="ECO:0000256" key="4">
    <source>
        <dbReference type="SAM" id="Phobius"/>
    </source>
</evidence>
<dbReference type="GO" id="GO:0030041">
    <property type="term" value="P:actin filament polymerization"/>
    <property type="evidence" value="ECO:0007669"/>
    <property type="project" value="TreeGrafter"/>
</dbReference>
<feature type="transmembrane region" description="Helical" evidence="4">
    <location>
        <begin position="887"/>
        <end position="909"/>
    </location>
</feature>
<feature type="compositionally biased region" description="Pro residues" evidence="3">
    <location>
        <begin position="150"/>
        <end position="161"/>
    </location>
</feature>
<keyword evidence="2" id="KW-0677">Repeat</keyword>
<feature type="compositionally biased region" description="Pro residues" evidence="3">
    <location>
        <begin position="268"/>
        <end position="302"/>
    </location>
</feature>
<dbReference type="PANTHER" id="PTHR45691:SF6">
    <property type="entry name" value="PROTEIN DIAPHANOUS"/>
    <property type="match status" value="1"/>
</dbReference>
<evidence type="ECO:0000256" key="1">
    <source>
        <dbReference type="ARBA" id="ARBA00004430"/>
    </source>
</evidence>
<feature type="compositionally biased region" description="Low complexity" evidence="3">
    <location>
        <begin position="303"/>
        <end position="316"/>
    </location>
</feature>
<dbReference type="Gene3D" id="3.80.10.10">
    <property type="entry name" value="Ribonuclease Inhibitor"/>
    <property type="match status" value="1"/>
</dbReference>
<dbReference type="GO" id="GO:0005930">
    <property type="term" value="C:axoneme"/>
    <property type="evidence" value="ECO:0007669"/>
    <property type="project" value="UniProtKB-SubCell"/>
</dbReference>